<reference evidence="2 3" key="1">
    <citation type="submission" date="2018-05" db="EMBL/GenBank/DDBJ databases">
        <title>Zavarzinia sp. HR-AS.</title>
        <authorList>
            <person name="Lee Y."/>
            <person name="Jeon C.O."/>
        </authorList>
    </citation>
    <scope>NUCLEOTIDE SEQUENCE [LARGE SCALE GENOMIC DNA]</scope>
    <source>
        <strain evidence="2 3">HR-AS</strain>
    </source>
</reference>
<dbReference type="Pfam" id="PF05099">
    <property type="entry name" value="TerB"/>
    <property type="match status" value="1"/>
</dbReference>
<evidence type="ECO:0000313" key="2">
    <source>
        <dbReference type="EMBL" id="PWR18602.1"/>
    </source>
</evidence>
<evidence type="ECO:0000259" key="1">
    <source>
        <dbReference type="Pfam" id="PF05099"/>
    </source>
</evidence>
<name>A0A317DW30_9PROT</name>
<sequence>MAVLDRLLSFLRGDEAPAAPGSDLAFAVAVLFLEAASMDDRVDQAEKDRVQAILVRHFGLDDEAARRLIEAAGKRQAESAQLLRYTRTVKDRMNEAERLQLMEWLWEVVYADGKEHDLEANLMRRIAGLIYVEDADSGAARKRVRRRLGLDGGSGDRTE</sequence>
<accession>A0A317DW30</accession>
<comment type="caution">
    <text evidence="2">The sequence shown here is derived from an EMBL/GenBank/DDBJ whole genome shotgun (WGS) entry which is preliminary data.</text>
</comment>
<dbReference type="Gene3D" id="1.10.3680.10">
    <property type="entry name" value="TerB-like"/>
    <property type="match status" value="1"/>
</dbReference>
<gene>
    <name evidence="2" type="ORF">DKG74_18420</name>
</gene>
<dbReference type="SUPFAM" id="SSF158682">
    <property type="entry name" value="TerB-like"/>
    <property type="match status" value="1"/>
</dbReference>
<keyword evidence="3" id="KW-1185">Reference proteome</keyword>
<feature type="domain" description="Co-chaperone DjlA N-terminal" evidence="1">
    <location>
        <begin position="26"/>
        <end position="141"/>
    </location>
</feature>
<proteinExistence type="predicted"/>
<dbReference type="OrthoDB" id="5402150at2"/>
<dbReference type="AlphaFoldDB" id="A0A317DW30"/>
<dbReference type="InterPro" id="IPR029024">
    <property type="entry name" value="TerB-like"/>
</dbReference>
<evidence type="ECO:0000313" key="3">
    <source>
        <dbReference type="Proteomes" id="UP000245461"/>
    </source>
</evidence>
<dbReference type="CDD" id="cd07313">
    <property type="entry name" value="terB_like_2"/>
    <property type="match status" value="1"/>
</dbReference>
<dbReference type="InterPro" id="IPR007791">
    <property type="entry name" value="DjlA_N"/>
</dbReference>
<dbReference type="EMBL" id="QGLE01000013">
    <property type="protein sequence ID" value="PWR18602.1"/>
    <property type="molecule type" value="Genomic_DNA"/>
</dbReference>
<protein>
    <recommendedName>
        <fullName evidence="1">Co-chaperone DjlA N-terminal domain-containing protein</fullName>
    </recommendedName>
</protein>
<organism evidence="2 3">
    <name type="scientific">Zavarzinia aquatilis</name>
    <dbReference type="NCBI Taxonomy" id="2211142"/>
    <lineage>
        <taxon>Bacteria</taxon>
        <taxon>Pseudomonadati</taxon>
        <taxon>Pseudomonadota</taxon>
        <taxon>Alphaproteobacteria</taxon>
        <taxon>Rhodospirillales</taxon>
        <taxon>Zavarziniaceae</taxon>
        <taxon>Zavarzinia</taxon>
    </lineage>
</organism>
<dbReference type="Proteomes" id="UP000245461">
    <property type="component" value="Unassembled WGS sequence"/>
</dbReference>